<organism evidence="2 3">
    <name type="scientific">Enterococcus casseliflavus ATCC 12755</name>
    <dbReference type="NCBI Taxonomy" id="888066"/>
    <lineage>
        <taxon>Bacteria</taxon>
        <taxon>Bacillati</taxon>
        <taxon>Bacillota</taxon>
        <taxon>Bacilli</taxon>
        <taxon>Lactobacillales</taxon>
        <taxon>Enterococcaceae</taxon>
        <taxon>Enterococcus</taxon>
    </lineage>
</organism>
<evidence type="ECO:0000313" key="2">
    <source>
        <dbReference type="EMBL" id="EGC71218.1"/>
    </source>
</evidence>
<accession>F0EFU3</accession>
<sequence length="121" mass="13837">MASFLSKSSKSSENEKYADEFVFLAKKEYNRAKRSLIELRGIMKMQIPLETEYMTLGQMLKEVSVISSGGQAKWYLAEHTVFVDGEPENRRGRKLYAGMRVELPDEGPFFMVKKEDADAAE</sequence>
<dbReference type="InterPro" id="IPR014330">
    <property type="entry name" value="RNA-bd_S4-rel_YaaA"/>
</dbReference>
<keyword evidence="1" id="KW-0694">RNA-binding</keyword>
<dbReference type="HOGENOM" id="CLU_127162_2_0_9"/>
<dbReference type="Pfam" id="PF13275">
    <property type="entry name" value="S4_2"/>
    <property type="match status" value="1"/>
</dbReference>
<proteinExistence type="predicted"/>
<comment type="caution">
    <text evidence="2">The sequence shown here is derived from an EMBL/GenBank/DDBJ whole genome shotgun (WGS) entry which is preliminary data.</text>
</comment>
<gene>
    <name evidence="2" type="primary">yaaA</name>
    <name evidence="2" type="ORF">HMPREF9087_0595</name>
</gene>
<evidence type="ECO:0000256" key="1">
    <source>
        <dbReference type="PROSITE-ProRule" id="PRU00182"/>
    </source>
</evidence>
<protein>
    <submittedName>
        <fullName evidence="2">S4 domain protein YaaA</fullName>
    </submittedName>
</protein>
<dbReference type="NCBIfam" id="TIGR02988">
    <property type="entry name" value="YaaA_near_RecF"/>
    <property type="match status" value="1"/>
</dbReference>
<evidence type="ECO:0000313" key="3">
    <source>
        <dbReference type="Proteomes" id="UP000004835"/>
    </source>
</evidence>
<dbReference type="SUPFAM" id="SSF55174">
    <property type="entry name" value="Alpha-L RNA-binding motif"/>
    <property type="match status" value="1"/>
</dbReference>
<reference evidence="2 3" key="1">
    <citation type="submission" date="2011-01" db="EMBL/GenBank/DDBJ databases">
        <authorList>
            <person name="Muzny D."/>
            <person name="Qin X."/>
            <person name="Deng J."/>
            <person name="Jiang H."/>
            <person name="Liu Y."/>
            <person name="Qu J."/>
            <person name="Song X.-Z."/>
            <person name="Zhang L."/>
            <person name="Thornton R."/>
            <person name="Coyle M."/>
            <person name="Francisco L."/>
            <person name="Jackson L."/>
            <person name="Javaid M."/>
            <person name="Korchina V."/>
            <person name="Kovar C."/>
            <person name="Mata R."/>
            <person name="Mathew T."/>
            <person name="Ngo R."/>
            <person name="Nguyen L."/>
            <person name="Nguyen N."/>
            <person name="Okwuonu G."/>
            <person name="Ongeri F."/>
            <person name="Pham C."/>
            <person name="Simmons D."/>
            <person name="Wilczek-Boney K."/>
            <person name="Hale W."/>
            <person name="Jakkamsetti A."/>
            <person name="Pham P."/>
            <person name="Ruth R."/>
            <person name="San Lucas F."/>
            <person name="Warren J."/>
            <person name="Zhang J."/>
            <person name="Zhao Z."/>
            <person name="Zhou C."/>
            <person name="Zhu D."/>
            <person name="Lee S."/>
            <person name="Bess C."/>
            <person name="Blankenburg K."/>
            <person name="Forbes L."/>
            <person name="Fu Q."/>
            <person name="Gubbala S."/>
            <person name="Hirani K."/>
            <person name="Jayaseelan J.C."/>
            <person name="Lara F."/>
            <person name="Munidasa M."/>
            <person name="Palculict T."/>
            <person name="Patil S."/>
            <person name="Pu L.-L."/>
            <person name="Saada N."/>
            <person name="Tang L."/>
            <person name="Weissenberger G."/>
            <person name="Zhu Y."/>
            <person name="Hemphill L."/>
            <person name="Shang Y."/>
            <person name="Youmans B."/>
            <person name="Ayvaz T."/>
            <person name="Ross M."/>
            <person name="Santibanez J."/>
            <person name="Aqrawi P."/>
            <person name="Gross S."/>
            <person name="Joshi V."/>
            <person name="Fowler G."/>
            <person name="Nazareth L."/>
            <person name="Reid J."/>
            <person name="Worley K."/>
            <person name="Petrosino J."/>
            <person name="Highlander S."/>
            <person name="Gibbs R."/>
        </authorList>
    </citation>
    <scope>NUCLEOTIDE SEQUENCE [LARGE SCALE GENOMIC DNA]</scope>
    <source>
        <strain evidence="2 3">ATCC 12755</strain>
    </source>
</reference>
<dbReference type="Proteomes" id="UP000004835">
    <property type="component" value="Unassembled WGS sequence"/>
</dbReference>
<dbReference type="AlphaFoldDB" id="F0EFU3"/>
<dbReference type="PROSITE" id="PS50889">
    <property type="entry name" value="S4"/>
    <property type="match status" value="1"/>
</dbReference>
<dbReference type="Gene3D" id="3.10.290.10">
    <property type="entry name" value="RNA-binding S4 domain"/>
    <property type="match status" value="1"/>
</dbReference>
<dbReference type="InterPro" id="IPR036986">
    <property type="entry name" value="S4_RNA-bd_sf"/>
</dbReference>
<dbReference type="EMBL" id="AEWT01000002">
    <property type="protein sequence ID" value="EGC71218.1"/>
    <property type="molecule type" value="Genomic_DNA"/>
</dbReference>
<name>F0EFU3_ENTCA</name>
<dbReference type="GO" id="GO:0003723">
    <property type="term" value="F:RNA binding"/>
    <property type="evidence" value="ECO:0007669"/>
    <property type="project" value="UniProtKB-KW"/>
</dbReference>